<dbReference type="Pfam" id="PF04679">
    <property type="entry name" value="DNA_ligase_A_C"/>
    <property type="match status" value="1"/>
</dbReference>
<evidence type="ECO:0000256" key="4">
    <source>
        <dbReference type="ARBA" id="ARBA00034003"/>
    </source>
</evidence>
<evidence type="ECO:0000256" key="3">
    <source>
        <dbReference type="ARBA" id="ARBA00022598"/>
    </source>
</evidence>
<comment type="caution">
    <text evidence="7">The sequence shown here is derived from an EMBL/GenBank/DDBJ whole genome shotgun (WGS) entry which is preliminary data.</text>
</comment>
<evidence type="ECO:0000256" key="2">
    <source>
        <dbReference type="ARBA" id="ARBA00012727"/>
    </source>
</evidence>
<feature type="compositionally biased region" description="Low complexity" evidence="5">
    <location>
        <begin position="339"/>
        <end position="353"/>
    </location>
</feature>
<sequence length="474" mass="49453">MKGRATAGRMPDLVSPMLAAPGELPAGPGWVVEFAWDGLRCIAYARPGRVRLLTVNERSVTSTFPELAVLGDKSPPRGMVLDGTVVALDDAGTPDRRLLVRRTATPRPSPALVAQVPVGFFVSDLLWLDGVSVLEAPYRRRRELIDALGLAEDPIVLSPSWPAREAEHVMQTAARYRLDGLYAKRLDALYQPGRRSPHWLRVPLRRTRQVVVGGWTPADPRRPHSVAALLLGVPGPDGLRYVGRVGLGSGPHRQTITDLVPDLLADSSPFAGRLPPAVEHDAVWALPRLVGRVEFREWTADGRLRLPAWRGLVAPEEVDDGLWDDAGTQDGPAEAGGMAEAVPAGDPAEAAPGPTAPGPTAPGPTTPGPTTAGLASVGPAAPGRAPRGASVAVPDTTRADSAAVDSAAVDSAAVDSAVADRTPADSAASDRDSTGLAVSGPAAPVTSPATDDVDTPPVPDGRSHAAEQAPPSWP</sequence>
<dbReference type="SUPFAM" id="SSF56091">
    <property type="entry name" value="DNA ligase/mRNA capping enzyme, catalytic domain"/>
    <property type="match status" value="1"/>
</dbReference>
<dbReference type="EMBL" id="JAAXKZ010000222">
    <property type="protein sequence ID" value="NMH95606.1"/>
    <property type="molecule type" value="Genomic_DNA"/>
</dbReference>
<dbReference type="RefSeq" id="WP_169416248.1">
    <property type="nucleotide sequence ID" value="NZ_JAAXKZ010000222.1"/>
</dbReference>
<dbReference type="Gene3D" id="3.30.1490.70">
    <property type="match status" value="1"/>
</dbReference>
<feature type="non-terminal residue" evidence="7">
    <location>
        <position position="474"/>
    </location>
</feature>
<dbReference type="Gene3D" id="3.30.470.30">
    <property type="entry name" value="DNA ligase/mRNA capping enzyme"/>
    <property type="match status" value="1"/>
</dbReference>
<accession>A0A848DT83</accession>
<dbReference type="GO" id="GO:0006281">
    <property type="term" value="P:DNA repair"/>
    <property type="evidence" value="ECO:0007669"/>
    <property type="project" value="InterPro"/>
</dbReference>
<dbReference type="Proteomes" id="UP000586918">
    <property type="component" value="Unassembled WGS sequence"/>
</dbReference>
<feature type="domain" description="ATP-dependent DNA ligase family profile" evidence="6">
    <location>
        <begin position="111"/>
        <end position="202"/>
    </location>
</feature>
<dbReference type="InterPro" id="IPR012309">
    <property type="entry name" value="DNA_ligase_ATP-dep_C"/>
</dbReference>
<comment type="catalytic activity">
    <reaction evidence="4">
        <text>ATP + (deoxyribonucleotide)n-3'-hydroxyl + 5'-phospho-(deoxyribonucleotide)m = (deoxyribonucleotide)n+m + AMP + diphosphate.</text>
        <dbReference type="EC" id="6.5.1.1"/>
    </reaction>
</comment>
<gene>
    <name evidence="7" type="ORF">HF519_29535</name>
</gene>
<dbReference type="SUPFAM" id="SSF50249">
    <property type="entry name" value="Nucleic acid-binding proteins"/>
    <property type="match status" value="1"/>
</dbReference>
<evidence type="ECO:0000313" key="7">
    <source>
        <dbReference type="EMBL" id="NMH95606.1"/>
    </source>
</evidence>
<reference evidence="7 8" key="1">
    <citation type="submission" date="2020-04" db="EMBL/GenBank/DDBJ databases">
        <authorList>
            <person name="Klaysubun C."/>
            <person name="Duangmal K."/>
            <person name="Lipun K."/>
        </authorList>
    </citation>
    <scope>NUCLEOTIDE SEQUENCE [LARGE SCALE GENOMIC DNA]</scope>
    <source>
        <strain evidence="7 8">DSM 45300</strain>
    </source>
</reference>
<dbReference type="CDD" id="cd07971">
    <property type="entry name" value="OBF_DNA_ligase_LigD"/>
    <property type="match status" value="1"/>
</dbReference>
<proteinExistence type="inferred from homology"/>
<dbReference type="EC" id="6.5.1.1" evidence="2"/>
<evidence type="ECO:0000256" key="5">
    <source>
        <dbReference type="SAM" id="MobiDB-lite"/>
    </source>
</evidence>
<keyword evidence="8" id="KW-1185">Reference proteome</keyword>
<dbReference type="AlphaFoldDB" id="A0A848DT83"/>
<protein>
    <recommendedName>
        <fullName evidence="2">DNA ligase (ATP)</fullName>
        <ecNumber evidence="2">6.5.1.1</ecNumber>
    </recommendedName>
</protein>
<dbReference type="Gene3D" id="2.40.50.140">
    <property type="entry name" value="Nucleic acid-binding proteins"/>
    <property type="match status" value="1"/>
</dbReference>
<dbReference type="InterPro" id="IPR012310">
    <property type="entry name" value="DNA_ligase_ATP-dep_cent"/>
</dbReference>
<dbReference type="InterPro" id="IPR012340">
    <property type="entry name" value="NA-bd_OB-fold"/>
</dbReference>
<comment type="similarity">
    <text evidence="1">Belongs to the ATP-dependent DNA ligase family.</text>
</comment>
<feature type="compositionally biased region" description="Pro residues" evidence="5">
    <location>
        <begin position="354"/>
        <end position="367"/>
    </location>
</feature>
<dbReference type="PROSITE" id="PS50160">
    <property type="entry name" value="DNA_LIGASE_A3"/>
    <property type="match status" value="1"/>
</dbReference>
<evidence type="ECO:0000313" key="8">
    <source>
        <dbReference type="Proteomes" id="UP000586918"/>
    </source>
</evidence>
<dbReference type="InterPro" id="IPR050191">
    <property type="entry name" value="ATP-dep_DNA_ligase"/>
</dbReference>
<organism evidence="7 8">
    <name type="scientific">Pseudonocardia bannensis</name>
    <dbReference type="NCBI Taxonomy" id="630973"/>
    <lineage>
        <taxon>Bacteria</taxon>
        <taxon>Bacillati</taxon>
        <taxon>Actinomycetota</taxon>
        <taxon>Actinomycetes</taxon>
        <taxon>Pseudonocardiales</taxon>
        <taxon>Pseudonocardiaceae</taxon>
        <taxon>Pseudonocardia</taxon>
    </lineage>
</organism>
<feature type="compositionally biased region" description="Low complexity" evidence="5">
    <location>
        <begin position="399"/>
        <end position="420"/>
    </location>
</feature>
<keyword evidence="3" id="KW-0436">Ligase</keyword>
<dbReference type="PANTHER" id="PTHR45674:SF4">
    <property type="entry name" value="DNA LIGASE 1"/>
    <property type="match status" value="1"/>
</dbReference>
<dbReference type="GO" id="GO:0006310">
    <property type="term" value="P:DNA recombination"/>
    <property type="evidence" value="ECO:0007669"/>
    <property type="project" value="InterPro"/>
</dbReference>
<feature type="region of interest" description="Disordered" evidence="5">
    <location>
        <begin position="320"/>
        <end position="474"/>
    </location>
</feature>
<dbReference type="GO" id="GO:0003910">
    <property type="term" value="F:DNA ligase (ATP) activity"/>
    <property type="evidence" value="ECO:0007669"/>
    <property type="project" value="UniProtKB-EC"/>
</dbReference>
<name>A0A848DT83_9PSEU</name>
<dbReference type="Pfam" id="PF01068">
    <property type="entry name" value="DNA_ligase_A_M"/>
    <property type="match status" value="1"/>
</dbReference>
<dbReference type="GO" id="GO:0005524">
    <property type="term" value="F:ATP binding"/>
    <property type="evidence" value="ECO:0007669"/>
    <property type="project" value="InterPro"/>
</dbReference>
<feature type="compositionally biased region" description="Low complexity" evidence="5">
    <location>
        <begin position="368"/>
        <end position="392"/>
    </location>
</feature>
<evidence type="ECO:0000259" key="6">
    <source>
        <dbReference type="PROSITE" id="PS50160"/>
    </source>
</evidence>
<evidence type="ECO:0000256" key="1">
    <source>
        <dbReference type="ARBA" id="ARBA00007572"/>
    </source>
</evidence>
<dbReference type="PANTHER" id="PTHR45674">
    <property type="entry name" value="DNA LIGASE 1/3 FAMILY MEMBER"/>
    <property type="match status" value="1"/>
</dbReference>